<evidence type="ECO:0008006" key="3">
    <source>
        <dbReference type="Google" id="ProtNLM"/>
    </source>
</evidence>
<dbReference type="GO" id="GO:0020037">
    <property type="term" value="F:heme binding"/>
    <property type="evidence" value="ECO:0007669"/>
    <property type="project" value="InterPro"/>
</dbReference>
<dbReference type="Proteomes" id="UP000295547">
    <property type="component" value="Unassembled WGS sequence"/>
</dbReference>
<dbReference type="InterPro" id="IPR036396">
    <property type="entry name" value="Cyt_P450_sf"/>
</dbReference>
<keyword evidence="2" id="KW-1185">Reference proteome</keyword>
<reference evidence="1 2" key="1">
    <citation type="submission" date="2019-03" db="EMBL/GenBank/DDBJ databases">
        <title>Genomic Encyclopedia of Type Strains, Phase IV (KMG-V): Genome sequencing to study the core and pangenomes of soil and plant-associated prokaryotes.</title>
        <authorList>
            <person name="Whitman W."/>
        </authorList>
    </citation>
    <scope>NUCLEOTIDE SEQUENCE [LARGE SCALE GENOMIC DNA]</scope>
    <source>
        <strain evidence="1 2">Gr42</strain>
    </source>
</reference>
<gene>
    <name evidence="1" type="ORF">EV130_11955</name>
</gene>
<dbReference type="GO" id="GO:0004497">
    <property type="term" value="F:monooxygenase activity"/>
    <property type="evidence" value="ECO:0007669"/>
    <property type="project" value="InterPro"/>
</dbReference>
<dbReference type="SUPFAM" id="SSF48264">
    <property type="entry name" value="Cytochrome P450"/>
    <property type="match status" value="1"/>
</dbReference>
<dbReference type="Gene3D" id="1.10.630.10">
    <property type="entry name" value="Cytochrome P450"/>
    <property type="match status" value="1"/>
</dbReference>
<comment type="caution">
    <text evidence="1">The sequence shown here is derived from an EMBL/GenBank/DDBJ whole genome shotgun (WGS) entry which is preliminary data.</text>
</comment>
<proteinExistence type="predicted"/>
<dbReference type="GO" id="GO:0016705">
    <property type="term" value="F:oxidoreductase activity, acting on paired donors, with incorporation or reduction of molecular oxygen"/>
    <property type="evidence" value="ECO:0007669"/>
    <property type="project" value="InterPro"/>
</dbReference>
<accession>A0A4R3Q523</accession>
<dbReference type="AlphaFoldDB" id="A0A4R3Q523"/>
<name>A0A4R3Q523_9HYPH</name>
<sequence length="145" mass="15660">MVCCGNDSGSVVRRENVRSVGCDLEFFVCEPHTSRAVQPKRRTLSQAGNRACGTGLEVMFADGSVGGWGRTCCANSYGRPTYGVTDMFDFNRLQNPHLPLGQGPHLCVGAALARLKLGRAFPPPFVRPEDLALAIAKEDVVYTLS</sequence>
<dbReference type="EMBL" id="SMBJ01000019">
    <property type="protein sequence ID" value="TCU16191.1"/>
    <property type="molecule type" value="Genomic_DNA"/>
</dbReference>
<evidence type="ECO:0000313" key="1">
    <source>
        <dbReference type="EMBL" id="TCU16191.1"/>
    </source>
</evidence>
<organism evidence="1 2">
    <name type="scientific">Rhizobium azibense</name>
    <dbReference type="NCBI Taxonomy" id="1136135"/>
    <lineage>
        <taxon>Bacteria</taxon>
        <taxon>Pseudomonadati</taxon>
        <taxon>Pseudomonadota</taxon>
        <taxon>Alphaproteobacteria</taxon>
        <taxon>Hyphomicrobiales</taxon>
        <taxon>Rhizobiaceae</taxon>
        <taxon>Rhizobium/Agrobacterium group</taxon>
        <taxon>Rhizobium</taxon>
    </lineage>
</organism>
<evidence type="ECO:0000313" key="2">
    <source>
        <dbReference type="Proteomes" id="UP000295547"/>
    </source>
</evidence>
<dbReference type="GO" id="GO:0005506">
    <property type="term" value="F:iron ion binding"/>
    <property type="evidence" value="ECO:0007669"/>
    <property type="project" value="InterPro"/>
</dbReference>
<protein>
    <recommendedName>
        <fullName evidence="3">Cytochrome P450</fullName>
    </recommendedName>
</protein>